<dbReference type="EMBL" id="CP002364">
    <property type="protein sequence ID" value="ADW16532.1"/>
    <property type="molecule type" value="Genomic_DNA"/>
</dbReference>
<dbReference type="PANTHER" id="PTHR30244">
    <property type="entry name" value="TRANSAMINASE"/>
    <property type="match status" value="1"/>
</dbReference>
<protein>
    <submittedName>
        <fullName evidence="3">DegT/DnrJ/EryC1/StrS aminotransferase</fullName>
    </submittedName>
</protein>
<dbReference type="Gene3D" id="3.40.640.10">
    <property type="entry name" value="Type I PLP-dependent aspartate aminotransferase-like (Major domain)"/>
    <property type="match status" value="1"/>
</dbReference>
<dbReference type="AlphaFoldDB" id="A0A7U3YJG8"/>
<dbReference type="GO" id="GO:0008483">
    <property type="term" value="F:transaminase activity"/>
    <property type="evidence" value="ECO:0007669"/>
    <property type="project" value="UniProtKB-KW"/>
</dbReference>
<dbReference type="PANTHER" id="PTHR30244:SF34">
    <property type="entry name" value="DTDP-4-AMINO-4,6-DIDEOXYGALACTOSE TRANSAMINASE"/>
    <property type="match status" value="1"/>
</dbReference>
<keyword evidence="2" id="KW-0663">Pyridoxal phosphate</keyword>
<sequence>MSAQKIYRTFPSINPATVFRKIREENPILDAKRFYLYASGRAALYHGALCLKKIGIHTIYAPEYHCGVEIEALVRAGLIVRFYPIKQDLSSDLVWLESNMVETNCALLVIHYFGFAQPLDQIVQLCKRKKILLIEDCAHALYSSFENNFLGSFGDMAIFSLHKTIPMPNGGGLLINNKEIPTPNPVKIKYDFVLLKITLRSILNYYINAGKIMALFSQSIINLYNKLIYNRDVVIHHIEENQNSSPWYYEVKQYNYKDGIAIISKILLRPQSYKKIIEKRKFNYNKLLRSLNFGPLFLPVFGELPEGCNPLCLPLKVNNSDYWLKKLQNSNLEIFVFGRFCHPLYNRNEIKSNELGRKIICLPIHQQLNQSDMNQLITLINENLRVKDN</sequence>
<dbReference type="RefSeq" id="WP_015723079.1">
    <property type="nucleotide sequence ID" value="NC_014972.1"/>
</dbReference>
<dbReference type="InterPro" id="IPR015421">
    <property type="entry name" value="PyrdxlP-dep_Trfase_major"/>
</dbReference>
<proteinExistence type="inferred from homology"/>
<dbReference type="InterPro" id="IPR000653">
    <property type="entry name" value="DegT/StrS_aminotransferase"/>
</dbReference>
<keyword evidence="3" id="KW-0808">Transferase</keyword>
<dbReference type="Pfam" id="PF01041">
    <property type="entry name" value="DegT_DnrJ_EryC1"/>
    <property type="match status" value="1"/>
</dbReference>
<keyword evidence="3" id="KW-0032">Aminotransferase</keyword>
<reference evidence="3 4" key="1">
    <citation type="journal article" date="2011" name="Stand. Genomic Sci.">
        <title>Complete genome sequence of Desulfobulbus propionicus type strain (1pr3).</title>
        <authorList>
            <person name="Pagani I."/>
            <person name="Lapidus A."/>
            <person name="Nolan M."/>
            <person name="Lucas S."/>
            <person name="Hammon N."/>
            <person name="Deshpande S."/>
            <person name="Cheng J.F."/>
            <person name="Chertkov O."/>
            <person name="Davenport K."/>
            <person name="Tapia R."/>
            <person name="Han C."/>
            <person name="Goodwin L."/>
            <person name="Pitluck S."/>
            <person name="Liolios K."/>
            <person name="Mavromatis K."/>
            <person name="Ivanova N."/>
            <person name="Mikhailova N."/>
            <person name="Pati A."/>
            <person name="Chen A."/>
            <person name="Palaniappan K."/>
            <person name="Land M."/>
            <person name="Hauser L."/>
            <person name="Chang Y.J."/>
            <person name="Jeffries C.D."/>
            <person name="Detter J.C."/>
            <person name="Brambilla E."/>
            <person name="Kannan K.P."/>
            <person name="Djao O.D."/>
            <person name="Rohde M."/>
            <person name="Pukall R."/>
            <person name="Spring S."/>
            <person name="Goker M."/>
            <person name="Sikorski J."/>
            <person name="Woyke T."/>
            <person name="Bristow J."/>
            <person name="Eisen J.A."/>
            <person name="Markowitz V."/>
            <person name="Hugenholtz P."/>
            <person name="Kyrpides N.C."/>
            <person name="Klenk H.P."/>
        </authorList>
    </citation>
    <scope>NUCLEOTIDE SEQUENCE [LARGE SCALE GENOMIC DNA]</scope>
    <source>
        <strain evidence="4">ATCC 33891 / DSM 2032 / 1pr3</strain>
    </source>
</reference>
<dbReference type="Proteomes" id="UP000006365">
    <property type="component" value="Chromosome"/>
</dbReference>
<dbReference type="InterPro" id="IPR015424">
    <property type="entry name" value="PyrdxlP-dep_Trfase"/>
</dbReference>
<name>A0A7U3YJG8_DESPD</name>
<dbReference type="GO" id="GO:0030170">
    <property type="term" value="F:pyridoxal phosphate binding"/>
    <property type="evidence" value="ECO:0007669"/>
    <property type="project" value="TreeGrafter"/>
</dbReference>
<evidence type="ECO:0000256" key="1">
    <source>
        <dbReference type="ARBA" id="ARBA00037999"/>
    </source>
</evidence>
<gene>
    <name evidence="3" type="ordered locus">Despr_0350</name>
</gene>
<evidence type="ECO:0000256" key="2">
    <source>
        <dbReference type="RuleBase" id="RU004508"/>
    </source>
</evidence>
<keyword evidence="4" id="KW-1185">Reference proteome</keyword>
<evidence type="ECO:0000313" key="3">
    <source>
        <dbReference type="EMBL" id="ADW16532.1"/>
    </source>
</evidence>
<dbReference type="KEGG" id="dpr:Despr_0350"/>
<organism evidence="3 4">
    <name type="scientific">Desulfobulbus propionicus (strain ATCC 33891 / DSM 2032 / VKM B-1956 / 1pr3)</name>
    <dbReference type="NCBI Taxonomy" id="577650"/>
    <lineage>
        <taxon>Bacteria</taxon>
        <taxon>Pseudomonadati</taxon>
        <taxon>Thermodesulfobacteriota</taxon>
        <taxon>Desulfobulbia</taxon>
        <taxon>Desulfobulbales</taxon>
        <taxon>Desulfobulbaceae</taxon>
        <taxon>Desulfobulbus</taxon>
    </lineage>
</organism>
<dbReference type="GO" id="GO:0000271">
    <property type="term" value="P:polysaccharide biosynthetic process"/>
    <property type="evidence" value="ECO:0007669"/>
    <property type="project" value="TreeGrafter"/>
</dbReference>
<comment type="similarity">
    <text evidence="1 2">Belongs to the DegT/DnrJ/EryC1 family.</text>
</comment>
<accession>A0A7U3YJG8</accession>
<evidence type="ECO:0000313" key="4">
    <source>
        <dbReference type="Proteomes" id="UP000006365"/>
    </source>
</evidence>
<dbReference type="SUPFAM" id="SSF53383">
    <property type="entry name" value="PLP-dependent transferases"/>
    <property type="match status" value="1"/>
</dbReference>